<dbReference type="GO" id="GO:0006188">
    <property type="term" value="P:IMP biosynthetic process"/>
    <property type="evidence" value="ECO:0007669"/>
    <property type="project" value="InterPro"/>
</dbReference>
<gene>
    <name evidence="2" type="ORF">IAA64_13960</name>
</gene>
<evidence type="ECO:0000259" key="1">
    <source>
        <dbReference type="Pfam" id="PF07826"/>
    </source>
</evidence>
<dbReference type="GO" id="GO:0003937">
    <property type="term" value="F:IMP cyclohydrolase activity"/>
    <property type="evidence" value="ECO:0007669"/>
    <property type="project" value="InterPro"/>
</dbReference>
<feature type="domain" description="Inosine monophosphate cyclohydrolase-like" evidence="1">
    <location>
        <begin position="13"/>
        <end position="210"/>
    </location>
</feature>
<comment type="caution">
    <text evidence="2">The sequence shown here is derived from an EMBL/GenBank/DDBJ whole genome shotgun (WGS) entry which is preliminary data.</text>
</comment>
<dbReference type="InterPro" id="IPR036795">
    <property type="entry name" value="IMP_cyclohydrolase-like_sf"/>
</dbReference>
<dbReference type="InterPro" id="IPR020600">
    <property type="entry name" value="IMP_cyclohydrolase-like"/>
</dbReference>
<accession>A0A9D1PA23</accession>
<sequence length="226" mass="24802">MNTVFQAVGAVSYPGRGIVAGMNERGEKVLVYFIMGRSENSRNRVFVAEGEGLRTQAADPSAVVDPSLIIYSAVRTFGDRTIVTNGDQTDTIYDFLATGGTFEDALRTREYEPDAPNYTPRISCLMKGNGAHKMSILKREGETCQRFFFEYAPVWSVGHYLHTYQGDGNPIPSFVGEPESVSLVGGAEEIGQGIWDALDADNKVALFVRVGGETRIFNKRKEAAAR</sequence>
<evidence type="ECO:0000313" key="2">
    <source>
        <dbReference type="EMBL" id="HIV29062.1"/>
    </source>
</evidence>
<reference evidence="2" key="1">
    <citation type="submission" date="2020-10" db="EMBL/GenBank/DDBJ databases">
        <authorList>
            <person name="Gilroy R."/>
        </authorList>
    </citation>
    <scope>NUCLEOTIDE SEQUENCE</scope>
    <source>
        <strain evidence="2">CHK183-6373</strain>
    </source>
</reference>
<organism evidence="2 3">
    <name type="scientific">Candidatus Ornithocaccomicrobium faecavium</name>
    <dbReference type="NCBI Taxonomy" id="2840890"/>
    <lineage>
        <taxon>Bacteria</taxon>
        <taxon>Bacillati</taxon>
        <taxon>Bacillota</taxon>
        <taxon>Clostridia</taxon>
        <taxon>Candidatus Ornithocaccomicrobium</taxon>
    </lineage>
</organism>
<evidence type="ECO:0000313" key="3">
    <source>
        <dbReference type="Proteomes" id="UP000886884"/>
    </source>
</evidence>
<dbReference type="Proteomes" id="UP000886884">
    <property type="component" value="Unassembled WGS sequence"/>
</dbReference>
<dbReference type="AlphaFoldDB" id="A0A9D1PA23"/>
<proteinExistence type="predicted"/>
<reference evidence="2" key="2">
    <citation type="journal article" date="2021" name="PeerJ">
        <title>Extensive microbial diversity within the chicken gut microbiome revealed by metagenomics and culture.</title>
        <authorList>
            <person name="Gilroy R."/>
            <person name="Ravi A."/>
            <person name="Getino M."/>
            <person name="Pursley I."/>
            <person name="Horton D.L."/>
            <person name="Alikhan N.F."/>
            <person name="Baker D."/>
            <person name="Gharbi K."/>
            <person name="Hall N."/>
            <person name="Watson M."/>
            <person name="Adriaenssens E.M."/>
            <person name="Foster-Nyarko E."/>
            <person name="Jarju S."/>
            <person name="Secka A."/>
            <person name="Antonio M."/>
            <person name="Oren A."/>
            <person name="Chaudhuri R.R."/>
            <person name="La Ragione R."/>
            <person name="Hildebrand F."/>
            <person name="Pallen M.J."/>
        </authorList>
    </citation>
    <scope>NUCLEOTIDE SEQUENCE</scope>
    <source>
        <strain evidence="2">CHK183-6373</strain>
    </source>
</reference>
<dbReference type="Pfam" id="PF07826">
    <property type="entry name" value="IMP_cyclohyd"/>
    <property type="match status" value="1"/>
</dbReference>
<dbReference type="SUPFAM" id="SSF75569">
    <property type="entry name" value="Archaeal IMP cyclohydrolase PurO"/>
    <property type="match status" value="1"/>
</dbReference>
<name>A0A9D1PA23_9FIRM</name>
<protein>
    <submittedName>
        <fullName evidence="2">IMP cyclohydrolase</fullName>
    </submittedName>
</protein>
<dbReference type="Gene3D" id="3.60.20.20">
    <property type="entry name" value="Inosine monophosphate cyclohydrolase-like"/>
    <property type="match status" value="1"/>
</dbReference>
<dbReference type="EMBL" id="DVOT01000247">
    <property type="protein sequence ID" value="HIV29062.1"/>
    <property type="molecule type" value="Genomic_DNA"/>
</dbReference>